<dbReference type="Gene3D" id="3.20.20.370">
    <property type="entry name" value="Glycoside hydrolase/deacetylase"/>
    <property type="match status" value="1"/>
</dbReference>
<evidence type="ECO:0000259" key="3">
    <source>
        <dbReference type="SMART" id="SM00909"/>
    </source>
</evidence>
<dbReference type="InterPro" id="IPR011330">
    <property type="entry name" value="Glyco_hydro/deAcase_b/a-brl"/>
</dbReference>
<dbReference type="Pfam" id="PF10646">
    <property type="entry name" value="Germane"/>
    <property type="match status" value="1"/>
</dbReference>
<dbReference type="SUPFAM" id="SSF88713">
    <property type="entry name" value="Glycoside hydrolase/deacetylase"/>
    <property type="match status" value="1"/>
</dbReference>
<dbReference type="Gene3D" id="3.40.630.40">
    <property type="entry name" value="Zn-dependent exopeptidases"/>
    <property type="match status" value="1"/>
</dbReference>
<dbReference type="SMART" id="SM00646">
    <property type="entry name" value="Ami_3"/>
    <property type="match status" value="1"/>
</dbReference>
<dbReference type="GO" id="GO:0005975">
    <property type="term" value="P:carbohydrate metabolic process"/>
    <property type="evidence" value="ECO:0007669"/>
    <property type="project" value="InterPro"/>
</dbReference>
<dbReference type="Pfam" id="PF01520">
    <property type="entry name" value="Amidase_3"/>
    <property type="match status" value="1"/>
</dbReference>
<dbReference type="Proteomes" id="UP000199337">
    <property type="component" value="Unassembled WGS sequence"/>
</dbReference>
<dbReference type="InterPro" id="IPR006837">
    <property type="entry name" value="Divergent_DAC"/>
</dbReference>
<keyword evidence="1" id="KW-0732">Signal</keyword>
<gene>
    <name evidence="4" type="ORF">SAMN05660649_03063</name>
</gene>
<feature type="domain" description="GerMN" evidence="3">
    <location>
        <begin position="287"/>
        <end position="376"/>
    </location>
</feature>
<dbReference type="InterPro" id="IPR019606">
    <property type="entry name" value="GerMN"/>
</dbReference>
<dbReference type="InterPro" id="IPR002508">
    <property type="entry name" value="MurNAc-LAA_cat"/>
</dbReference>
<evidence type="ECO:0000313" key="4">
    <source>
        <dbReference type="EMBL" id="SFG89606.1"/>
    </source>
</evidence>
<feature type="chain" id="PRO_5039054827" evidence="1">
    <location>
        <begin position="23"/>
        <end position="627"/>
    </location>
</feature>
<keyword evidence="5" id="KW-1185">Reference proteome</keyword>
<feature type="signal peptide" evidence="1">
    <location>
        <begin position="1"/>
        <end position="22"/>
    </location>
</feature>
<dbReference type="GO" id="GO:0008745">
    <property type="term" value="F:N-acetylmuramoyl-L-alanine amidase activity"/>
    <property type="evidence" value="ECO:0007669"/>
    <property type="project" value="InterPro"/>
</dbReference>
<evidence type="ECO:0000256" key="1">
    <source>
        <dbReference type="SAM" id="SignalP"/>
    </source>
</evidence>
<dbReference type="GO" id="GO:0009253">
    <property type="term" value="P:peptidoglycan catabolic process"/>
    <property type="evidence" value="ECO:0007669"/>
    <property type="project" value="InterPro"/>
</dbReference>
<accession>A0A1I2VQ45</accession>
<evidence type="ECO:0000313" key="5">
    <source>
        <dbReference type="Proteomes" id="UP000199337"/>
    </source>
</evidence>
<evidence type="ECO:0000259" key="2">
    <source>
        <dbReference type="SMART" id="SM00646"/>
    </source>
</evidence>
<dbReference type="SMART" id="SM00909">
    <property type="entry name" value="Germane"/>
    <property type="match status" value="1"/>
</dbReference>
<dbReference type="Pfam" id="PF04748">
    <property type="entry name" value="Polysacc_deac_2"/>
    <property type="match status" value="1"/>
</dbReference>
<dbReference type="EMBL" id="FOOX01000011">
    <property type="protein sequence ID" value="SFG89606.1"/>
    <property type="molecule type" value="Genomic_DNA"/>
</dbReference>
<name>A0A1I2VQ45_9FIRM</name>
<dbReference type="PANTHER" id="PTHR30105">
    <property type="entry name" value="UNCHARACTERIZED YIBQ-RELATED"/>
    <property type="match status" value="1"/>
</dbReference>
<feature type="domain" description="MurNAc-LAA" evidence="2">
    <location>
        <begin position="111"/>
        <end position="221"/>
    </location>
</feature>
<reference evidence="5" key="1">
    <citation type="submission" date="2016-10" db="EMBL/GenBank/DDBJ databases">
        <authorList>
            <person name="Varghese N."/>
            <person name="Submissions S."/>
        </authorList>
    </citation>
    <scope>NUCLEOTIDE SEQUENCE [LARGE SCALE GENOMIC DNA]</scope>
    <source>
        <strain evidence="5">DSM 17038</strain>
    </source>
</reference>
<organism evidence="4 5">
    <name type="scientific">Desulfotruncus arcticus DSM 17038</name>
    <dbReference type="NCBI Taxonomy" id="1121424"/>
    <lineage>
        <taxon>Bacteria</taxon>
        <taxon>Bacillati</taxon>
        <taxon>Bacillota</taxon>
        <taxon>Clostridia</taxon>
        <taxon>Eubacteriales</taxon>
        <taxon>Desulfallaceae</taxon>
        <taxon>Desulfotruncus</taxon>
    </lineage>
</organism>
<dbReference type="CDD" id="cd02696">
    <property type="entry name" value="MurNAc-LAA"/>
    <property type="match status" value="1"/>
</dbReference>
<protein>
    <submittedName>
        <fullName evidence="4">N-acetylmuramoyl-L-alanine amidase CwlD</fullName>
    </submittedName>
</protein>
<dbReference type="STRING" id="341036.SAMN05660649_03063"/>
<dbReference type="SUPFAM" id="SSF53187">
    <property type="entry name" value="Zn-dependent exopeptidases"/>
    <property type="match status" value="1"/>
</dbReference>
<dbReference type="CDD" id="cd10936">
    <property type="entry name" value="CE4_DAC2"/>
    <property type="match status" value="1"/>
</dbReference>
<dbReference type="RefSeq" id="WP_165613548.1">
    <property type="nucleotide sequence ID" value="NZ_FOOX01000011.1"/>
</dbReference>
<dbReference type="PANTHER" id="PTHR30105:SF2">
    <property type="entry name" value="DIVERGENT POLYSACCHARIDE DEACETYLASE SUPERFAMILY"/>
    <property type="match status" value="1"/>
</dbReference>
<sequence length="627" mass="69043">MKRYRRCFLIMALIGCLLLTMHLDGSVKQNKPALAFNGVRGKTVVIDPGHGGRDLGCKAGKQVEKDINLKVAQNLAKMLKLEGAEVKLTRNGDYEPGRWFFKRKNELDARIAQAAKYEADIYVSLHVNASSKNSKAGAVVFHNDANYSAGDLAQNIQRELRRIPAMVKRTSHARNYYVLTHLDIPAVVVEMGYLSNTRDFKQLQNSRYQKEIAHAIGTGINNYFNRANPVKTAGDLPAQKEKYVGQAGENKPGAFFLPKNPSKLLMLSEEVEAGDESFEDKSLAEKARLSLKKLAEGPRNNSELSSCIPRGVNIQDVQVLGTLARVDLKIDNVNLDSIGSEEEWIALSSIAYTLFELPQLHSVKLTVNGAEVRTLARHMDISKPLDRNKMSLTRVAGGLMEGKKAKVAIVIDDFGSSDRHGVKEMMQIDRPLTFAVMPNLENTTAESKQAAQRGYEVIVHLPLQPLKGKASWLGPGAITSNMTPVEIREQAIKDFNQVPYATGFNNHTGSLITSREDLITPVLEAAKDRGFMVLDSKTSEGSKMLEIAQNMGIACTQRDVFLDDIKNVAKIKKQLNLLAEKALAQGSAVGIGHVGNGGDKTARAIKEMIPVMEARGIEFVYLSELVH</sequence>
<proteinExistence type="predicted"/>
<dbReference type="AlphaFoldDB" id="A0A1I2VQ45"/>